<dbReference type="InterPro" id="IPR000914">
    <property type="entry name" value="SBP_5_dom"/>
</dbReference>
<dbReference type="STRING" id="1395513.P343_12935"/>
<dbReference type="GO" id="GO:0015833">
    <property type="term" value="P:peptide transport"/>
    <property type="evidence" value="ECO:0007669"/>
    <property type="project" value="TreeGrafter"/>
</dbReference>
<keyword evidence="6" id="KW-1185">Reference proteome</keyword>
<dbReference type="eggNOG" id="COG0747">
    <property type="taxonomic scope" value="Bacteria"/>
</dbReference>
<gene>
    <name evidence="5" type="ORF">P343_12935</name>
</gene>
<dbReference type="Gene3D" id="3.40.190.10">
    <property type="entry name" value="Periplasmic binding protein-like II"/>
    <property type="match status" value="1"/>
</dbReference>
<sequence>MEADTDGTKIRIGAEQKMQVRSIKTLLICLLSLTLLLLTACGNTDKGSTSSTKTMSVGLVNAPTSFNPINTGDIAGQFIERFMFDSFLDMTHPLKFEPKLAESIDTTDNQTYKIKLNPKAKWSDGKPITADDVVFTFNLIANPKSEIAVGAYLSALEGMDNSGKLKKGETAIPDLKKVDEHTVSFKTKVPVDPNYIKEMIGTKIITLPAHVLQKIKPEDLANSTYMQAPNVTSGPYTFVKYVKNTYVQFKASKNYYLGKPKVSSMILKIMQAPNLVDELKTGGIQMTASGGNGNISFQDLKTVQQFSNVKTQLNKQIGYQTMMFNTKTIKDAKVRQAIATAINREQIVKQLLKGYGDIVDGPYTKINPYLNTKMKTIGYDPAKAKQMLKDAGFDFNKTINLVVPIGNKVREQSADIITQNLKAVGIKVNETTYDFPTVMQKGKAGDFDLLLIGLGFTIDPDISSVYAPGGAYNFMSYNDPESTKLLEQGKLEPDSSKRHAIYNQLQEIWDRDMPIFTLYSSDDTVAVGKDVAYGGPASFWPGTAHNLQKWSYKSTK</sequence>
<evidence type="ECO:0000313" key="6">
    <source>
        <dbReference type="Proteomes" id="UP000018296"/>
    </source>
</evidence>
<organism evidence="5 6">
    <name type="scientific">Sporolactobacillus laevolacticus DSM 442</name>
    <dbReference type="NCBI Taxonomy" id="1395513"/>
    <lineage>
        <taxon>Bacteria</taxon>
        <taxon>Bacillati</taxon>
        <taxon>Bacillota</taxon>
        <taxon>Bacilli</taxon>
        <taxon>Bacillales</taxon>
        <taxon>Sporolactobacillaceae</taxon>
        <taxon>Sporolactobacillus</taxon>
    </lineage>
</organism>
<reference evidence="5 6" key="1">
    <citation type="journal article" date="2013" name="Genome Announc.">
        <title>Genome Sequence of Sporolactobacillus laevolacticus DSM442, an Efficient Polymer-Grade D-Lactate Producer from Agricultural Waste Cottonseed as a Nitrogen Source.</title>
        <authorList>
            <person name="Wang H."/>
            <person name="Wang L."/>
            <person name="Ju J."/>
            <person name="Yu B."/>
            <person name="Ma Y."/>
        </authorList>
    </citation>
    <scope>NUCLEOTIDE SEQUENCE [LARGE SCALE GENOMIC DNA]</scope>
    <source>
        <strain evidence="5 6">DSM 442</strain>
    </source>
</reference>
<dbReference type="PANTHER" id="PTHR30290:SF9">
    <property type="entry name" value="OLIGOPEPTIDE-BINDING PROTEIN APPA"/>
    <property type="match status" value="1"/>
</dbReference>
<dbReference type="Gene3D" id="3.90.76.10">
    <property type="entry name" value="Dipeptide-binding Protein, Domain 1"/>
    <property type="match status" value="1"/>
</dbReference>
<evidence type="ECO:0000259" key="4">
    <source>
        <dbReference type="Pfam" id="PF00496"/>
    </source>
</evidence>
<dbReference type="Gene3D" id="3.10.105.10">
    <property type="entry name" value="Dipeptide-binding Protein, Domain 3"/>
    <property type="match status" value="1"/>
</dbReference>
<evidence type="ECO:0000256" key="3">
    <source>
        <dbReference type="ARBA" id="ARBA00022729"/>
    </source>
</evidence>
<dbReference type="PANTHER" id="PTHR30290">
    <property type="entry name" value="PERIPLASMIC BINDING COMPONENT OF ABC TRANSPORTER"/>
    <property type="match status" value="1"/>
</dbReference>
<keyword evidence="2" id="KW-0813">Transport</keyword>
<dbReference type="InterPro" id="IPR030678">
    <property type="entry name" value="Peptide/Ni-bd"/>
</dbReference>
<proteinExistence type="inferred from homology"/>
<evidence type="ECO:0000313" key="5">
    <source>
        <dbReference type="EMBL" id="EST11132.1"/>
    </source>
</evidence>
<evidence type="ECO:0000256" key="2">
    <source>
        <dbReference type="ARBA" id="ARBA00022448"/>
    </source>
</evidence>
<name>V6IVE7_9BACL</name>
<dbReference type="PATRIC" id="fig|1395513.3.peg.2623"/>
<comment type="similarity">
    <text evidence="1">Belongs to the bacterial solute-binding protein 5 family.</text>
</comment>
<dbReference type="AlphaFoldDB" id="V6IVE7"/>
<dbReference type="GO" id="GO:0042597">
    <property type="term" value="C:periplasmic space"/>
    <property type="evidence" value="ECO:0007669"/>
    <property type="project" value="UniProtKB-ARBA"/>
</dbReference>
<protein>
    <submittedName>
        <fullName evidence="5">ABC transporter substrate-binding protein</fullName>
    </submittedName>
</protein>
<dbReference type="Proteomes" id="UP000018296">
    <property type="component" value="Unassembled WGS sequence"/>
</dbReference>
<keyword evidence="3" id="KW-0732">Signal</keyword>
<dbReference type="EMBL" id="AWTC01000013">
    <property type="protein sequence ID" value="EST11132.1"/>
    <property type="molecule type" value="Genomic_DNA"/>
</dbReference>
<comment type="caution">
    <text evidence="5">The sequence shown here is derived from an EMBL/GenBank/DDBJ whole genome shotgun (WGS) entry which is preliminary data.</text>
</comment>
<dbReference type="PIRSF" id="PIRSF002741">
    <property type="entry name" value="MppA"/>
    <property type="match status" value="1"/>
</dbReference>
<feature type="domain" description="Solute-binding protein family 5" evidence="4">
    <location>
        <begin position="95"/>
        <end position="467"/>
    </location>
</feature>
<dbReference type="Pfam" id="PF00496">
    <property type="entry name" value="SBP_bac_5"/>
    <property type="match status" value="1"/>
</dbReference>
<dbReference type="GO" id="GO:0043190">
    <property type="term" value="C:ATP-binding cassette (ABC) transporter complex"/>
    <property type="evidence" value="ECO:0007669"/>
    <property type="project" value="InterPro"/>
</dbReference>
<dbReference type="GO" id="GO:1904680">
    <property type="term" value="F:peptide transmembrane transporter activity"/>
    <property type="evidence" value="ECO:0007669"/>
    <property type="project" value="TreeGrafter"/>
</dbReference>
<evidence type="ECO:0000256" key="1">
    <source>
        <dbReference type="ARBA" id="ARBA00005695"/>
    </source>
</evidence>
<accession>V6IVE7</accession>
<dbReference type="InterPro" id="IPR039424">
    <property type="entry name" value="SBP_5"/>
</dbReference>
<dbReference type="SUPFAM" id="SSF53850">
    <property type="entry name" value="Periplasmic binding protein-like II"/>
    <property type="match status" value="1"/>
</dbReference>